<keyword evidence="1" id="KW-0812">Transmembrane</keyword>
<reference evidence="2" key="1">
    <citation type="submission" date="2020-08" db="EMBL/GenBank/DDBJ databases">
        <title>Genome public.</title>
        <authorList>
            <person name="Liu C."/>
            <person name="Sun Q."/>
        </authorList>
    </citation>
    <scope>NUCLEOTIDE SEQUENCE</scope>
    <source>
        <strain evidence="2">NSJ-23</strain>
    </source>
</reference>
<dbReference type="AlphaFoldDB" id="A0A8J6IXE7"/>
<feature type="transmembrane region" description="Helical" evidence="1">
    <location>
        <begin position="136"/>
        <end position="158"/>
    </location>
</feature>
<evidence type="ECO:0000256" key="1">
    <source>
        <dbReference type="SAM" id="Phobius"/>
    </source>
</evidence>
<gene>
    <name evidence="2" type="ORF">H8S11_03910</name>
</gene>
<dbReference type="EMBL" id="JACOPO010000002">
    <property type="protein sequence ID" value="MBC5721960.1"/>
    <property type="molecule type" value="Genomic_DNA"/>
</dbReference>
<dbReference type="Pfam" id="PF06541">
    <property type="entry name" value="ABC_trans_CmpB"/>
    <property type="match status" value="1"/>
</dbReference>
<keyword evidence="1" id="KW-1133">Transmembrane helix</keyword>
<comment type="caution">
    <text evidence="2">The sequence shown here is derived from an EMBL/GenBank/DDBJ whole genome shotgun (WGS) entry which is preliminary data.</text>
</comment>
<keyword evidence="3" id="KW-1185">Reference proteome</keyword>
<name>A0A8J6IXE7_9FIRM</name>
<evidence type="ECO:0000313" key="3">
    <source>
        <dbReference type="Proteomes" id="UP000628736"/>
    </source>
</evidence>
<dbReference type="Proteomes" id="UP000628736">
    <property type="component" value="Unassembled WGS sequence"/>
</dbReference>
<proteinExistence type="predicted"/>
<feature type="transmembrane region" description="Helical" evidence="1">
    <location>
        <begin position="62"/>
        <end position="83"/>
    </location>
</feature>
<organism evidence="2 3">
    <name type="scientific">Flintibacter hominis</name>
    <dbReference type="NCBI Taxonomy" id="2763048"/>
    <lineage>
        <taxon>Bacteria</taxon>
        <taxon>Bacillati</taxon>
        <taxon>Bacillota</taxon>
        <taxon>Clostridia</taxon>
        <taxon>Eubacteriales</taxon>
        <taxon>Flintibacter</taxon>
    </lineage>
</organism>
<evidence type="ECO:0000313" key="2">
    <source>
        <dbReference type="EMBL" id="MBC5721960.1"/>
    </source>
</evidence>
<keyword evidence="1" id="KW-0472">Membrane</keyword>
<feature type="transmembrane region" description="Helical" evidence="1">
    <location>
        <begin position="6"/>
        <end position="22"/>
    </location>
</feature>
<dbReference type="RefSeq" id="WP_147571080.1">
    <property type="nucleotide sequence ID" value="NZ_JACOPO010000002.1"/>
</dbReference>
<sequence>MVWFWYFLIYSFFGFLLEVSYARITGGYPERKCLLVLPLCPVYGLGACAILLLAPVKGFPPAVFLLGGLAATAVEYGVSLFYEKALKVSFWDYRGLPGSIHGRICMPFSLAWGVLALPLIYWVHPALAPLVQAIPGPVSLSAVTAVGADSLISLALLAQTHDRSCLEWRRS</sequence>
<accession>A0A8J6IXE7</accession>
<dbReference type="InterPro" id="IPR010540">
    <property type="entry name" value="CmpB_TMEM229"/>
</dbReference>
<feature type="transmembrane region" description="Helical" evidence="1">
    <location>
        <begin position="34"/>
        <end position="56"/>
    </location>
</feature>
<protein>
    <submittedName>
        <fullName evidence="2">Putative ABC transporter permease</fullName>
    </submittedName>
</protein>
<feature type="transmembrane region" description="Helical" evidence="1">
    <location>
        <begin position="104"/>
        <end position="124"/>
    </location>
</feature>